<reference evidence="3" key="1">
    <citation type="submission" date="2021-01" db="EMBL/GenBank/DDBJ databases">
        <authorList>
            <person name="Corre E."/>
            <person name="Pelletier E."/>
            <person name="Niang G."/>
            <person name="Scheremetjew M."/>
            <person name="Finn R."/>
            <person name="Kale V."/>
            <person name="Holt S."/>
            <person name="Cochrane G."/>
            <person name="Meng A."/>
            <person name="Brown T."/>
            <person name="Cohen L."/>
        </authorList>
    </citation>
    <scope>NUCLEOTIDE SEQUENCE</scope>
    <source>
        <strain evidence="3">CCMP 769</strain>
    </source>
</reference>
<dbReference type="Pfam" id="PF13837">
    <property type="entry name" value="Myb_DNA-bind_4"/>
    <property type="match status" value="1"/>
</dbReference>
<evidence type="ECO:0000313" key="3">
    <source>
        <dbReference type="EMBL" id="CAE0042610.1"/>
    </source>
</evidence>
<dbReference type="PANTHER" id="PTHR37076:SF3">
    <property type="entry name" value="STRESS RESPONSE PROTEIN NST1-LIKE"/>
    <property type="match status" value="1"/>
</dbReference>
<evidence type="ECO:0000259" key="2">
    <source>
        <dbReference type="Pfam" id="PF13837"/>
    </source>
</evidence>
<name>A0A7S3ECL1_9RHOD</name>
<feature type="compositionally biased region" description="Basic and acidic residues" evidence="1">
    <location>
        <begin position="132"/>
        <end position="148"/>
    </location>
</feature>
<sequence>MNIDDVEDGGWMEKGGGDIGRKSWTVEEEVKLLRLLAEFELFRGHGKGKKGRGKFEPMAVKMNHLFHAKNGSKYPMRTWENLRVKANNLKAKYEVVKRKTLLEDNDGAVDQGKETWQHFKLCHDVFGKDSMDGKEEHEIEKTSEEESKQSPFADRSVGTTNLNPKDKNPLIEAIQVLEKRRETRRAEIDRQRKARDQEFNSEIEKLRFETRKFLDLQLDRLRSEQRLRMQELEGKITHLIQSSINHTPAADNDTNLNLKSRVH</sequence>
<feature type="domain" description="Myb/SANT-like DNA-binding" evidence="2">
    <location>
        <begin position="21"/>
        <end position="124"/>
    </location>
</feature>
<dbReference type="EMBL" id="HBHW01013579">
    <property type="protein sequence ID" value="CAE0042610.1"/>
    <property type="molecule type" value="Transcribed_RNA"/>
</dbReference>
<dbReference type="InterPro" id="IPR044822">
    <property type="entry name" value="Myb_DNA-bind_4"/>
</dbReference>
<organism evidence="3">
    <name type="scientific">Rhodosorus marinus</name>
    <dbReference type="NCBI Taxonomy" id="101924"/>
    <lineage>
        <taxon>Eukaryota</taxon>
        <taxon>Rhodophyta</taxon>
        <taxon>Stylonematophyceae</taxon>
        <taxon>Stylonematales</taxon>
        <taxon>Stylonemataceae</taxon>
        <taxon>Rhodosorus</taxon>
    </lineage>
</organism>
<protein>
    <recommendedName>
        <fullName evidence="2">Myb/SANT-like DNA-binding domain-containing protein</fullName>
    </recommendedName>
</protein>
<proteinExistence type="predicted"/>
<gene>
    <name evidence="3" type="ORF">RMAR00112_LOCUS10578</name>
</gene>
<accession>A0A7S3ECL1</accession>
<dbReference type="AlphaFoldDB" id="A0A7S3ECL1"/>
<dbReference type="PANTHER" id="PTHR37076">
    <property type="entry name" value="HISTONE-LYSINE N-METHYLTRANSFERASE, H3 LYSINE-79 SPECIFIC-LIKE-RELATED"/>
    <property type="match status" value="1"/>
</dbReference>
<evidence type="ECO:0000256" key="1">
    <source>
        <dbReference type="SAM" id="MobiDB-lite"/>
    </source>
</evidence>
<feature type="region of interest" description="Disordered" evidence="1">
    <location>
        <begin position="132"/>
        <end position="168"/>
    </location>
</feature>